<dbReference type="InterPro" id="IPR036396">
    <property type="entry name" value="Cyt_P450_sf"/>
</dbReference>
<protein>
    <recommendedName>
        <fullName evidence="4">Cytochrome P450</fullName>
    </recommendedName>
</protein>
<gene>
    <name evidence="2" type="ORF">ACFQ1S_08680</name>
</gene>
<comment type="similarity">
    <text evidence="1">Belongs to the cytochrome P450 family.</text>
</comment>
<reference evidence="3" key="1">
    <citation type="journal article" date="2019" name="Int. J. Syst. Evol. Microbiol.">
        <title>The Global Catalogue of Microorganisms (GCM) 10K type strain sequencing project: providing services to taxonomists for standard genome sequencing and annotation.</title>
        <authorList>
            <consortium name="The Broad Institute Genomics Platform"/>
            <consortium name="The Broad Institute Genome Sequencing Center for Infectious Disease"/>
            <person name="Wu L."/>
            <person name="Ma J."/>
        </authorList>
    </citation>
    <scope>NUCLEOTIDE SEQUENCE [LARGE SCALE GENOMIC DNA]</scope>
    <source>
        <strain evidence="3">JCM 31486</strain>
    </source>
</reference>
<organism evidence="2 3">
    <name type="scientific">Kibdelosporangium lantanae</name>
    <dbReference type="NCBI Taxonomy" id="1497396"/>
    <lineage>
        <taxon>Bacteria</taxon>
        <taxon>Bacillati</taxon>
        <taxon>Actinomycetota</taxon>
        <taxon>Actinomycetes</taxon>
        <taxon>Pseudonocardiales</taxon>
        <taxon>Pseudonocardiaceae</taxon>
        <taxon>Kibdelosporangium</taxon>
    </lineage>
</organism>
<comment type="caution">
    <text evidence="2">The sequence shown here is derived from an EMBL/GenBank/DDBJ whole genome shotgun (WGS) entry which is preliminary data.</text>
</comment>
<dbReference type="Gene3D" id="1.10.630.10">
    <property type="entry name" value="Cytochrome P450"/>
    <property type="match status" value="1"/>
</dbReference>
<dbReference type="PANTHER" id="PTHR46696:SF1">
    <property type="entry name" value="CYTOCHROME P450 YJIB-RELATED"/>
    <property type="match status" value="1"/>
</dbReference>
<evidence type="ECO:0008006" key="4">
    <source>
        <dbReference type="Google" id="ProtNLM"/>
    </source>
</evidence>
<evidence type="ECO:0000313" key="3">
    <source>
        <dbReference type="Proteomes" id="UP001597045"/>
    </source>
</evidence>
<dbReference type="EMBL" id="JBHTIS010000364">
    <property type="protein sequence ID" value="MFD1045639.1"/>
    <property type="molecule type" value="Genomic_DNA"/>
</dbReference>
<dbReference type="Proteomes" id="UP001597045">
    <property type="component" value="Unassembled WGS sequence"/>
</dbReference>
<dbReference type="InterPro" id="IPR002397">
    <property type="entry name" value="Cyt_P450_B"/>
</dbReference>
<accession>A0ABW3M8J8</accession>
<evidence type="ECO:0000256" key="1">
    <source>
        <dbReference type="ARBA" id="ARBA00010617"/>
    </source>
</evidence>
<dbReference type="SUPFAM" id="SSF48264">
    <property type="entry name" value="Cytochrome P450"/>
    <property type="match status" value="1"/>
</dbReference>
<keyword evidence="3" id="KW-1185">Reference proteome</keyword>
<dbReference type="PANTHER" id="PTHR46696">
    <property type="entry name" value="P450, PUTATIVE (EUROFUNG)-RELATED"/>
    <property type="match status" value="1"/>
</dbReference>
<feature type="non-terminal residue" evidence="2">
    <location>
        <position position="130"/>
    </location>
</feature>
<dbReference type="PRINTS" id="PR00359">
    <property type="entry name" value="BP450"/>
</dbReference>
<proteinExistence type="inferred from homology"/>
<sequence length="130" mass="14433">MASLNTMDGLAHLKLRGLVAKAFNPATVSALEPFIEKRSEQLLDEIQRGEPVDFVKAFAGPLAVDVIAEALGVRGVDHGFFRWYVQCVTELTSGRPVAGALLSDYLRGMAEFTTFFRRMFERLRERPDGG</sequence>
<evidence type="ECO:0000313" key="2">
    <source>
        <dbReference type="EMBL" id="MFD1045639.1"/>
    </source>
</evidence>
<name>A0ABW3M8J8_9PSEU</name>